<dbReference type="HOGENOM" id="CLU_143261_0_0_2"/>
<feature type="transmembrane region" description="Helical" evidence="1">
    <location>
        <begin position="27"/>
        <end position="47"/>
    </location>
</feature>
<dbReference type="OrthoDB" id="51682at2157"/>
<proteinExistence type="predicted"/>
<gene>
    <name evidence="2" type="ordered locus">Ferp_1703</name>
</gene>
<feature type="transmembrane region" description="Helical" evidence="1">
    <location>
        <begin position="54"/>
        <end position="78"/>
    </location>
</feature>
<accession>D3RZD4</accession>
<keyword evidence="1" id="KW-0812">Transmembrane</keyword>
<keyword evidence="3" id="KW-1185">Reference proteome</keyword>
<dbReference type="RefSeq" id="WP_012966186.1">
    <property type="nucleotide sequence ID" value="NC_013849.1"/>
</dbReference>
<feature type="transmembrane region" description="Helical" evidence="1">
    <location>
        <begin position="126"/>
        <end position="145"/>
    </location>
</feature>
<reference evidence="2 3" key="2">
    <citation type="journal article" date="2011" name="Stand. Genomic Sci.">
        <title>Complete genome sequence of Ferroglobus placidus AEDII12DO.</title>
        <authorList>
            <person name="Anderson I."/>
            <person name="Risso C."/>
            <person name="Holmes D."/>
            <person name="Lucas S."/>
            <person name="Copeland A."/>
            <person name="Lapidus A."/>
            <person name="Cheng J.F."/>
            <person name="Bruce D."/>
            <person name="Goodwin L."/>
            <person name="Pitluck S."/>
            <person name="Saunders E."/>
            <person name="Brettin T."/>
            <person name="Detter J.C."/>
            <person name="Han C."/>
            <person name="Tapia R."/>
            <person name="Larimer F."/>
            <person name="Land M."/>
            <person name="Hauser L."/>
            <person name="Woyke T."/>
            <person name="Lovley D."/>
            <person name="Kyrpides N."/>
            <person name="Ivanova N."/>
        </authorList>
    </citation>
    <scope>NUCLEOTIDE SEQUENCE [LARGE SCALE GENOMIC DNA]</scope>
    <source>
        <strain evidence="3">DSM 10642 / AEDII12DO</strain>
    </source>
</reference>
<evidence type="ECO:0000313" key="2">
    <source>
        <dbReference type="EMBL" id="ADC65847.1"/>
    </source>
</evidence>
<protein>
    <submittedName>
        <fullName evidence="2">Quinone oxidoreductase</fullName>
    </submittedName>
</protein>
<dbReference type="PaxDb" id="589924-Ferp_1703"/>
<dbReference type="EMBL" id="CP001899">
    <property type="protein sequence ID" value="ADC65847.1"/>
    <property type="molecule type" value="Genomic_DNA"/>
</dbReference>
<keyword evidence="1" id="KW-1133">Transmembrane helix</keyword>
<organism evidence="2 3">
    <name type="scientific">Ferroglobus placidus (strain DSM 10642 / AEDII12DO)</name>
    <dbReference type="NCBI Taxonomy" id="589924"/>
    <lineage>
        <taxon>Archaea</taxon>
        <taxon>Methanobacteriati</taxon>
        <taxon>Methanobacteriota</taxon>
        <taxon>Archaeoglobi</taxon>
        <taxon>Archaeoglobales</taxon>
        <taxon>Archaeoglobaceae</taxon>
        <taxon>Ferroglobus</taxon>
    </lineage>
</organism>
<sequence length="150" mass="16310">MSDLVVILLSALSVAMALGVAKSRDNFYSALYMSATLLAVGGTYAYLGVHSVLALIAFIFIGAVGIITIALAATYRFINPVRHSGYWALFSAFVAVFLGTTLAVFSVSLPKFKDAFREFMVDYQTYVFLLVVMVTLLLLSAVSMVRRDAE</sequence>
<dbReference type="Proteomes" id="UP000002613">
    <property type="component" value="Chromosome"/>
</dbReference>
<dbReference type="KEGG" id="fpl:Ferp_1703"/>
<feature type="transmembrane region" description="Helical" evidence="1">
    <location>
        <begin position="84"/>
        <end position="105"/>
    </location>
</feature>
<dbReference type="STRING" id="589924.Ferp_1703"/>
<dbReference type="GeneID" id="8779229"/>
<name>D3RZD4_FERPA</name>
<reference evidence="3" key="1">
    <citation type="submission" date="2010-02" db="EMBL/GenBank/DDBJ databases">
        <title>Complete sequence of Ferroglobus placidus DSM 10642.</title>
        <authorList>
            <consortium name="US DOE Joint Genome Institute"/>
            <person name="Lucas S."/>
            <person name="Copeland A."/>
            <person name="Lapidus A."/>
            <person name="Cheng J.-F."/>
            <person name="Bruce D."/>
            <person name="Goodwin L."/>
            <person name="Pitluck S."/>
            <person name="Saunders E."/>
            <person name="Brettin T."/>
            <person name="Detter J.C."/>
            <person name="Han C."/>
            <person name="Tapia R."/>
            <person name="Larimer F."/>
            <person name="Land M."/>
            <person name="Hauser L."/>
            <person name="Kyrpides N."/>
            <person name="Ivanova N."/>
            <person name="Holmes D."/>
            <person name="Lovley D."/>
            <person name="Kyrpides N."/>
            <person name="Anderson I.J."/>
            <person name="Woyke T."/>
        </authorList>
    </citation>
    <scope>NUCLEOTIDE SEQUENCE [LARGE SCALE GENOMIC DNA]</scope>
    <source>
        <strain evidence="3">DSM 10642 / AEDII12DO</strain>
    </source>
</reference>
<dbReference type="eggNOG" id="arCOG10166">
    <property type="taxonomic scope" value="Archaea"/>
</dbReference>
<evidence type="ECO:0000313" key="3">
    <source>
        <dbReference type="Proteomes" id="UP000002613"/>
    </source>
</evidence>
<keyword evidence="1" id="KW-0472">Membrane</keyword>
<dbReference type="AlphaFoldDB" id="D3RZD4"/>
<evidence type="ECO:0000256" key="1">
    <source>
        <dbReference type="SAM" id="Phobius"/>
    </source>
</evidence>